<dbReference type="SUPFAM" id="SSF53335">
    <property type="entry name" value="S-adenosyl-L-methionine-dependent methyltransferases"/>
    <property type="match status" value="1"/>
</dbReference>
<comment type="caution">
    <text evidence="1">The sequence shown here is derived from an EMBL/GenBank/DDBJ whole genome shotgun (WGS) entry which is preliminary data.</text>
</comment>
<dbReference type="AlphaFoldDB" id="A0A5A5TZN6"/>
<name>A0A5A5TZN6_LEUCI</name>
<dbReference type="Proteomes" id="UP000323274">
    <property type="component" value="Unassembled WGS sequence"/>
</dbReference>
<evidence type="ECO:0008006" key="3">
    <source>
        <dbReference type="Google" id="ProtNLM"/>
    </source>
</evidence>
<dbReference type="GeneID" id="61101803"/>
<dbReference type="OMA" id="NAYWSKA"/>
<dbReference type="EMBL" id="BJJW01000002">
    <property type="protein sequence ID" value="GDZ83256.1"/>
    <property type="molecule type" value="Genomic_DNA"/>
</dbReference>
<dbReference type="InterPro" id="IPR029063">
    <property type="entry name" value="SAM-dependent_MTases_sf"/>
</dbReference>
<organism evidence="1 2">
    <name type="scientific">Leuconostoc citreum</name>
    <dbReference type="NCBI Taxonomy" id="33964"/>
    <lineage>
        <taxon>Bacteria</taxon>
        <taxon>Bacillati</taxon>
        <taxon>Bacillota</taxon>
        <taxon>Bacilli</taxon>
        <taxon>Lactobacillales</taxon>
        <taxon>Lactobacillaceae</taxon>
        <taxon>Leuconostoc</taxon>
    </lineage>
</organism>
<accession>A0A5A5TZN6</accession>
<dbReference type="RefSeq" id="WP_004907880.1">
    <property type="nucleotide sequence ID" value="NZ_BJJW01000002.1"/>
</dbReference>
<sequence length="238" mass="27410">MMDTTFFEALSDYEKSLSDDRLAQFKIQAAKDVLQRLAVHKLPQKQLPKLSFTEKQILKNPSLMPLDDLLSNFRQWLITQFGVWYLPNLKWLADLNHFIAGRRVLEIMAGNGLITYGLRALGNELVTATDTFQWQEQDIEIADPWTQIIPLDAEIALQNISYDVVIMSWAPDTAQTDVKILNYLRATHFTGDFILIGEPFKHTNSMAFWQTAQLTKVPELNANHHSFDTIDDRIFLVK</sequence>
<evidence type="ECO:0000313" key="1">
    <source>
        <dbReference type="EMBL" id="GDZ83256.1"/>
    </source>
</evidence>
<evidence type="ECO:0000313" key="2">
    <source>
        <dbReference type="Proteomes" id="UP000323274"/>
    </source>
</evidence>
<protein>
    <recommendedName>
        <fullName evidence="3">SAM-dependent methyltransferase</fullName>
    </recommendedName>
</protein>
<reference evidence="1 2" key="1">
    <citation type="submission" date="2019-04" db="EMBL/GenBank/DDBJ databases">
        <title>A pseudo-fructophilic Leuconostoc citreum strain F192-5 isolated from peel of satsuma mandarin: the first report for isolation and characterization of strain-dependent fructophilic-like characteristics.</title>
        <authorList>
            <person name="Maeno S."/>
            <person name="Tanizawa Y."/>
            <person name="Kajikawa A."/>
            <person name="Kanesaki Y."/>
            <person name="Kubota E."/>
            <person name="Arita M."/>
            <person name="Leon D."/>
            <person name="Endo A."/>
        </authorList>
    </citation>
    <scope>NUCLEOTIDE SEQUENCE [LARGE SCALE GENOMIC DNA]</scope>
    <source>
        <strain evidence="1 2">F192-5</strain>
    </source>
</reference>
<gene>
    <name evidence="1" type="ORF">LCIT_04980</name>
</gene>
<proteinExistence type="predicted"/>